<dbReference type="Gene3D" id="3.30.43.10">
    <property type="entry name" value="Uridine Diphospho-n-acetylenolpyruvylglucosamine Reductase, domain 2"/>
    <property type="match status" value="1"/>
</dbReference>
<keyword evidence="8" id="KW-1185">Reference proteome</keyword>
<dbReference type="OrthoDB" id="2151789at2759"/>
<evidence type="ECO:0000256" key="3">
    <source>
        <dbReference type="ARBA" id="ARBA00022827"/>
    </source>
</evidence>
<feature type="domain" description="FAD-binding PCMH-type" evidence="6">
    <location>
        <begin position="71"/>
        <end position="241"/>
    </location>
</feature>
<dbReference type="InterPro" id="IPR016166">
    <property type="entry name" value="FAD-bd_PCMH"/>
</dbReference>
<dbReference type="PANTHER" id="PTHR42973:SF13">
    <property type="entry name" value="FAD-BINDING PCMH-TYPE DOMAIN-CONTAINING PROTEIN"/>
    <property type="match status" value="1"/>
</dbReference>
<dbReference type="PROSITE" id="PS51387">
    <property type="entry name" value="FAD_PCMH"/>
    <property type="match status" value="1"/>
</dbReference>
<evidence type="ECO:0000313" key="8">
    <source>
        <dbReference type="Proteomes" id="UP000193067"/>
    </source>
</evidence>
<dbReference type="SUPFAM" id="SSF56176">
    <property type="entry name" value="FAD-binding/transporter-associated domain-like"/>
    <property type="match status" value="1"/>
</dbReference>
<dbReference type="EMBL" id="KZ084114">
    <property type="protein sequence ID" value="OSD00999.1"/>
    <property type="molecule type" value="Genomic_DNA"/>
</dbReference>
<dbReference type="GO" id="GO:0071949">
    <property type="term" value="F:FAD binding"/>
    <property type="evidence" value="ECO:0007669"/>
    <property type="project" value="InterPro"/>
</dbReference>
<keyword evidence="4" id="KW-0560">Oxidoreductase</keyword>
<keyword evidence="2" id="KW-0285">Flavoprotein</keyword>
<evidence type="ECO:0000259" key="6">
    <source>
        <dbReference type="PROSITE" id="PS51387"/>
    </source>
</evidence>
<evidence type="ECO:0000256" key="4">
    <source>
        <dbReference type="ARBA" id="ARBA00023002"/>
    </source>
</evidence>
<dbReference type="Gene3D" id="3.40.462.20">
    <property type="match status" value="1"/>
</dbReference>
<dbReference type="Pfam" id="PF08031">
    <property type="entry name" value="BBE"/>
    <property type="match status" value="1"/>
</dbReference>
<reference evidence="7 8" key="1">
    <citation type="journal article" date="2015" name="Biotechnol. Biofuels">
        <title>Enhanced degradation of softwood versus hardwood by the white-rot fungus Pycnoporus coccineus.</title>
        <authorList>
            <person name="Couturier M."/>
            <person name="Navarro D."/>
            <person name="Chevret D."/>
            <person name="Henrissat B."/>
            <person name="Piumi F."/>
            <person name="Ruiz-Duenas F.J."/>
            <person name="Martinez A.T."/>
            <person name="Grigoriev I.V."/>
            <person name="Riley R."/>
            <person name="Lipzen A."/>
            <person name="Berrin J.G."/>
            <person name="Master E.R."/>
            <person name="Rosso M.N."/>
        </authorList>
    </citation>
    <scope>NUCLEOTIDE SEQUENCE [LARGE SCALE GENOMIC DNA]</scope>
    <source>
        <strain evidence="7 8">BRFM310</strain>
    </source>
</reference>
<keyword evidence="3" id="KW-0274">FAD</keyword>
<dbReference type="Gene3D" id="3.30.465.10">
    <property type="match status" value="1"/>
</dbReference>
<dbReference type="InterPro" id="IPR036318">
    <property type="entry name" value="FAD-bd_PCMH-like_sf"/>
</dbReference>
<dbReference type="Proteomes" id="UP000193067">
    <property type="component" value="Unassembled WGS sequence"/>
</dbReference>
<name>A0A1Y2IIK8_TRAC3</name>
<dbReference type="GO" id="GO:0016491">
    <property type="term" value="F:oxidoreductase activity"/>
    <property type="evidence" value="ECO:0007669"/>
    <property type="project" value="UniProtKB-KW"/>
</dbReference>
<evidence type="ECO:0000256" key="1">
    <source>
        <dbReference type="ARBA" id="ARBA00005466"/>
    </source>
</evidence>
<proteinExistence type="inferred from homology"/>
<feature type="chain" id="PRO_5013005680" evidence="5">
    <location>
        <begin position="24"/>
        <end position="501"/>
    </location>
</feature>
<evidence type="ECO:0000256" key="5">
    <source>
        <dbReference type="SAM" id="SignalP"/>
    </source>
</evidence>
<evidence type="ECO:0000256" key="2">
    <source>
        <dbReference type="ARBA" id="ARBA00022630"/>
    </source>
</evidence>
<dbReference type="PANTHER" id="PTHR42973">
    <property type="entry name" value="BINDING OXIDOREDUCTASE, PUTATIVE (AFU_ORTHOLOGUE AFUA_1G17690)-RELATED"/>
    <property type="match status" value="1"/>
</dbReference>
<dbReference type="InterPro" id="IPR006094">
    <property type="entry name" value="Oxid_FAD_bind_N"/>
</dbReference>
<evidence type="ECO:0000313" key="7">
    <source>
        <dbReference type="EMBL" id="OSD00999.1"/>
    </source>
</evidence>
<dbReference type="InterPro" id="IPR016167">
    <property type="entry name" value="FAD-bd_PCMH_sub1"/>
</dbReference>
<accession>A0A1Y2IIK8</accession>
<dbReference type="InterPro" id="IPR012951">
    <property type="entry name" value="BBE"/>
</dbReference>
<dbReference type="InterPro" id="IPR016169">
    <property type="entry name" value="FAD-bd_PCMH_sub2"/>
</dbReference>
<dbReference type="InterPro" id="IPR050416">
    <property type="entry name" value="FAD-linked_Oxidoreductase"/>
</dbReference>
<protein>
    <submittedName>
        <fullName evidence="7">FAD-binding domain-containing protein</fullName>
    </submittedName>
</protein>
<feature type="signal peptide" evidence="5">
    <location>
        <begin position="1"/>
        <end position="23"/>
    </location>
</feature>
<dbReference type="AlphaFoldDB" id="A0A1Y2IIK8"/>
<keyword evidence="5" id="KW-0732">Signal</keyword>
<organism evidence="7 8">
    <name type="scientific">Trametes coccinea (strain BRFM310)</name>
    <name type="common">Pycnoporus coccineus</name>
    <dbReference type="NCBI Taxonomy" id="1353009"/>
    <lineage>
        <taxon>Eukaryota</taxon>
        <taxon>Fungi</taxon>
        <taxon>Dikarya</taxon>
        <taxon>Basidiomycota</taxon>
        <taxon>Agaricomycotina</taxon>
        <taxon>Agaricomycetes</taxon>
        <taxon>Polyporales</taxon>
        <taxon>Polyporaceae</taxon>
        <taxon>Trametes</taxon>
    </lineage>
</organism>
<gene>
    <name evidence="7" type="ORF">PYCCODRAFT_1505411</name>
</gene>
<sequence length="501" mass="53315">MRQSLATATYLAVLLAAALPSAAEHKPVEARGAYASVCQEIREAISSASAVHFPGLDAAYVKDISHWATSSTAQAACSVEPGTAEDVGTILQILGKNKTPFAVKGAGHASNPGFSSTPGVQIAMYRFSEVNYDAAAGVAEVGAGLIWDDVYTALEPYAVSVVGGRVSGVGVAGFTLGGGYSWKTNQFGLTVDNLSGFELVLPNGTVAAVTQDSYPDLFWGLKGGFNNFGIVTKFNLTTHPQTEVWGGLITITEDQLDKVNAATVKFAQTVNDPKAQVLPTYNFLLGEPGVSLLLFYDYPTPPDGIFDDFLAIPHFTKDVKTRTLLDLVKSAPANATGGQRAIFHTVSLLQFNDKIMDAVLNETKFWGERLSFQSGNFISYDVEPFLSTIFSHAPEGSSAYPPSRSTGLLPLNIYYAWGASLADETMQNAARQSAAHLTQVILGEGQDISDAALYGNYAILGTPLERIYGQNVPKLKALKAKYDPGNVMGLAGGWKFGPQAQ</sequence>
<dbReference type="STRING" id="1353009.A0A1Y2IIK8"/>
<comment type="similarity">
    <text evidence="1">Belongs to the oxygen-dependent FAD-linked oxidoreductase family.</text>
</comment>
<dbReference type="Pfam" id="PF01565">
    <property type="entry name" value="FAD_binding_4"/>
    <property type="match status" value="1"/>
</dbReference>